<organism evidence="2 3">
    <name type="scientific">Asparagus officinalis</name>
    <name type="common">Garden asparagus</name>
    <dbReference type="NCBI Taxonomy" id="4686"/>
    <lineage>
        <taxon>Eukaryota</taxon>
        <taxon>Viridiplantae</taxon>
        <taxon>Streptophyta</taxon>
        <taxon>Embryophyta</taxon>
        <taxon>Tracheophyta</taxon>
        <taxon>Spermatophyta</taxon>
        <taxon>Magnoliopsida</taxon>
        <taxon>Liliopsida</taxon>
        <taxon>Asparagales</taxon>
        <taxon>Asparagaceae</taxon>
        <taxon>Asparagoideae</taxon>
        <taxon>Asparagus</taxon>
    </lineage>
</organism>
<keyword evidence="3" id="KW-1185">Reference proteome</keyword>
<accession>A0A5P1EXZ3</accession>
<evidence type="ECO:0000313" key="2">
    <source>
        <dbReference type="EMBL" id="ONK69030.1"/>
    </source>
</evidence>
<sequence>MAAIHVEPGHALGQDIEHPFFCFWCPGNHGVGSEPTPRVPVRVTLSFVFDQWQCLPAGEITFHRENQQKPFGSPNGESKEIAAGDPLEGADLTAGGRERGSDLDGAGQRRGGIPAEDEDEGSSEVGDGERLGVQGGDERGIGEPSFSLSGADVGEIVAGDGSDLGEVRSPRHLLGLGFEDLIDPRD</sequence>
<dbReference type="AlphaFoldDB" id="A0A5P1EXZ3"/>
<gene>
    <name evidence="2" type="ORF">A4U43_C05F18550</name>
</gene>
<dbReference type="EMBL" id="CM007385">
    <property type="protein sequence ID" value="ONK69030.1"/>
    <property type="molecule type" value="Genomic_DNA"/>
</dbReference>
<protein>
    <submittedName>
        <fullName evidence="2">Uncharacterized protein</fullName>
    </submittedName>
</protein>
<reference evidence="3" key="1">
    <citation type="journal article" date="2017" name="Nat. Commun.">
        <title>The asparagus genome sheds light on the origin and evolution of a young Y chromosome.</title>
        <authorList>
            <person name="Harkess A."/>
            <person name="Zhou J."/>
            <person name="Xu C."/>
            <person name="Bowers J.E."/>
            <person name="Van der Hulst R."/>
            <person name="Ayyampalayam S."/>
            <person name="Mercati F."/>
            <person name="Riccardi P."/>
            <person name="McKain M.R."/>
            <person name="Kakrana A."/>
            <person name="Tang H."/>
            <person name="Ray J."/>
            <person name="Groenendijk J."/>
            <person name="Arikit S."/>
            <person name="Mathioni S.M."/>
            <person name="Nakano M."/>
            <person name="Shan H."/>
            <person name="Telgmann-Rauber A."/>
            <person name="Kanno A."/>
            <person name="Yue Z."/>
            <person name="Chen H."/>
            <person name="Li W."/>
            <person name="Chen Y."/>
            <person name="Xu X."/>
            <person name="Zhang Y."/>
            <person name="Luo S."/>
            <person name="Chen H."/>
            <person name="Gao J."/>
            <person name="Mao Z."/>
            <person name="Pires J.C."/>
            <person name="Luo M."/>
            <person name="Kudrna D."/>
            <person name="Wing R.A."/>
            <person name="Meyers B.C."/>
            <person name="Yi K."/>
            <person name="Kong H."/>
            <person name="Lavrijsen P."/>
            <person name="Sunseri F."/>
            <person name="Falavigna A."/>
            <person name="Ye Y."/>
            <person name="Leebens-Mack J.H."/>
            <person name="Chen G."/>
        </authorList>
    </citation>
    <scope>NUCLEOTIDE SEQUENCE [LARGE SCALE GENOMIC DNA]</scope>
    <source>
        <strain evidence="3">cv. DH0086</strain>
    </source>
</reference>
<evidence type="ECO:0000256" key="1">
    <source>
        <dbReference type="SAM" id="MobiDB-lite"/>
    </source>
</evidence>
<evidence type="ECO:0000313" key="3">
    <source>
        <dbReference type="Proteomes" id="UP000243459"/>
    </source>
</evidence>
<dbReference type="Proteomes" id="UP000243459">
    <property type="component" value="Chromosome 5"/>
</dbReference>
<proteinExistence type="predicted"/>
<dbReference type="Gramene" id="ONK69030">
    <property type="protein sequence ID" value="ONK69030"/>
    <property type="gene ID" value="A4U43_C05F18550"/>
</dbReference>
<name>A0A5P1EXZ3_ASPOF</name>
<feature type="region of interest" description="Disordered" evidence="1">
    <location>
        <begin position="66"/>
        <end position="172"/>
    </location>
</feature>